<protein>
    <submittedName>
        <fullName evidence="4 5">Uncharacterized protein LOC114851978</fullName>
    </submittedName>
</protein>
<gene>
    <name evidence="4 5 6" type="primary">LOC114851978</name>
</gene>
<dbReference type="RefSeq" id="XP_028999776.1">
    <property type="nucleotide sequence ID" value="XM_029143943.1"/>
</dbReference>
<reference evidence="4 5" key="1">
    <citation type="submission" date="2025-04" db="UniProtKB">
        <authorList>
            <consortium name="RefSeq"/>
        </authorList>
    </citation>
    <scope>IDENTIFICATION</scope>
</reference>
<feature type="transmembrane region" description="Helical" evidence="2">
    <location>
        <begin position="102"/>
        <end position="131"/>
    </location>
</feature>
<feature type="transmembrane region" description="Helical" evidence="2">
    <location>
        <begin position="39"/>
        <end position="58"/>
    </location>
</feature>
<keyword evidence="2" id="KW-1133">Transmembrane helix</keyword>
<dbReference type="RefSeq" id="XP_055363274.1">
    <property type="nucleotide sequence ID" value="XM_055507299.1"/>
</dbReference>
<proteinExistence type="predicted"/>
<keyword evidence="2" id="KW-0472">Membrane</keyword>
<dbReference type="GeneID" id="114851978"/>
<evidence type="ECO:0000256" key="2">
    <source>
        <dbReference type="SAM" id="Phobius"/>
    </source>
</evidence>
<organism evidence="3 4">
    <name type="scientific">Betta splendens</name>
    <name type="common">Siamese fighting fish</name>
    <dbReference type="NCBI Taxonomy" id="158456"/>
    <lineage>
        <taxon>Eukaryota</taxon>
        <taxon>Metazoa</taxon>
        <taxon>Chordata</taxon>
        <taxon>Craniata</taxon>
        <taxon>Vertebrata</taxon>
        <taxon>Euteleostomi</taxon>
        <taxon>Actinopterygii</taxon>
        <taxon>Neopterygii</taxon>
        <taxon>Teleostei</taxon>
        <taxon>Neoteleostei</taxon>
        <taxon>Acanthomorphata</taxon>
        <taxon>Anabantaria</taxon>
        <taxon>Anabantiformes</taxon>
        <taxon>Anabantoidei</taxon>
        <taxon>Osphronemidae</taxon>
        <taxon>Betta</taxon>
    </lineage>
</organism>
<dbReference type="Proteomes" id="UP000515150">
    <property type="component" value="Chromosome 3"/>
</dbReference>
<evidence type="ECO:0000256" key="1">
    <source>
        <dbReference type="SAM" id="MobiDB-lite"/>
    </source>
</evidence>
<evidence type="ECO:0000313" key="3">
    <source>
        <dbReference type="Proteomes" id="UP000515150"/>
    </source>
</evidence>
<keyword evidence="3" id="KW-1185">Reference proteome</keyword>
<dbReference type="OrthoDB" id="8777022at2759"/>
<evidence type="ECO:0000313" key="4">
    <source>
        <dbReference type="RefSeq" id="XP_028999775.1"/>
    </source>
</evidence>
<accession>A0A6P7LZT1</accession>
<keyword evidence="2" id="KW-0812">Transmembrane</keyword>
<dbReference type="AlphaFoldDB" id="A0A6P7LZT1"/>
<dbReference type="RefSeq" id="XP_028999775.1">
    <property type="nucleotide sequence ID" value="XM_029143942.3"/>
</dbReference>
<feature type="transmembrane region" description="Helical" evidence="2">
    <location>
        <begin position="162"/>
        <end position="186"/>
    </location>
</feature>
<dbReference type="KEGG" id="bspl:114851978"/>
<feature type="region of interest" description="Disordered" evidence="1">
    <location>
        <begin position="1"/>
        <end position="23"/>
    </location>
</feature>
<evidence type="ECO:0000313" key="5">
    <source>
        <dbReference type="RefSeq" id="XP_028999776.1"/>
    </source>
</evidence>
<feature type="compositionally biased region" description="Polar residues" evidence="1">
    <location>
        <begin position="1"/>
        <end position="12"/>
    </location>
</feature>
<feature type="transmembrane region" description="Helical" evidence="2">
    <location>
        <begin position="70"/>
        <end position="90"/>
    </location>
</feature>
<sequence>MSTELYSRSASAENEARPPNTTVGGSKPLHRFLRGNPKIVGIVLLVLGTSFFTISMGLNIEAVVVNTLSAIPTGFLLGSLFILCGIMYILAEHNPTKKTVTISLALGVVTILIACWNALHMIMNLVFILHYRSYDYSEHNSTETEHTDGYSNSQNIGFTVEVIFTFYTLVGIIIFIVMSSLAGAALRSTKSQAVIMMTAAPTEAPVEPPAQLEDRSVSS</sequence>
<evidence type="ECO:0000313" key="6">
    <source>
        <dbReference type="RefSeq" id="XP_055363274.1"/>
    </source>
</evidence>
<name>A0A6P7LZT1_BETSP</name>